<accession>A0A645E4L6</accession>
<evidence type="ECO:0000313" key="1">
    <source>
        <dbReference type="EMBL" id="MPM95733.1"/>
    </source>
</evidence>
<reference evidence="1" key="1">
    <citation type="submission" date="2019-08" db="EMBL/GenBank/DDBJ databases">
        <authorList>
            <person name="Kucharzyk K."/>
            <person name="Murdoch R.W."/>
            <person name="Higgins S."/>
            <person name="Loffler F."/>
        </authorList>
    </citation>
    <scope>NUCLEOTIDE SEQUENCE</scope>
</reference>
<protein>
    <recommendedName>
        <fullName evidence="2">HK97 gp10 family phage protein</fullName>
    </recommendedName>
</protein>
<organism evidence="1">
    <name type="scientific">bioreactor metagenome</name>
    <dbReference type="NCBI Taxonomy" id="1076179"/>
    <lineage>
        <taxon>unclassified sequences</taxon>
        <taxon>metagenomes</taxon>
        <taxon>ecological metagenomes</taxon>
    </lineage>
</organism>
<evidence type="ECO:0008006" key="2">
    <source>
        <dbReference type="Google" id="ProtNLM"/>
    </source>
</evidence>
<dbReference type="AlphaFoldDB" id="A0A645E4L6"/>
<gene>
    <name evidence="1" type="ORF">SDC9_142888</name>
</gene>
<comment type="caution">
    <text evidence="1">The sequence shown here is derived from an EMBL/GenBank/DDBJ whole genome shotgun (WGS) entry which is preliminary data.</text>
</comment>
<name>A0A645E4L6_9ZZZZ</name>
<dbReference type="NCBIfam" id="TIGR01725">
    <property type="entry name" value="phge_HK97_gp10"/>
    <property type="match status" value="1"/>
</dbReference>
<dbReference type="InterPro" id="IPR010064">
    <property type="entry name" value="HK97-gp10_tail"/>
</dbReference>
<dbReference type="EMBL" id="VSSQ01042190">
    <property type="protein sequence ID" value="MPM95733.1"/>
    <property type="molecule type" value="Genomic_DNA"/>
</dbReference>
<proteinExistence type="predicted"/>
<dbReference type="Pfam" id="PF04883">
    <property type="entry name" value="HK97-gp10_like"/>
    <property type="match status" value="1"/>
</dbReference>
<sequence>MTTTKTVGAKELIRDLRNIEEKVLSEVVWTAIEKGAEKIKRDAVRRAPEDTGALKQSIRCVKYRKSLGVRVEADYPRNNGRRKRKKKGKGWVYYAFAVEYGTKNRQAQPFLRPAFNAKEDEIARDIETAIERAIDYG</sequence>